<dbReference type="EMBL" id="DF849942">
    <property type="protein sequence ID" value="GAT60323.1"/>
    <property type="molecule type" value="Genomic_DNA"/>
</dbReference>
<evidence type="ECO:0000256" key="1">
    <source>
        <dbReference type="ARBA" id="ARBA00004604"/>
    </source>
</evidence>
<dbReference type="Pfam" id="PF08698">
    <property type="entry name" value="Fcf2"/>
    <property type="match status" value="1"/>
</dbReference>
<evidence type="ECO:0008006" key="8">
    <source>
        <dbReference type="Google" id="ProtNLM"/>
    </source>
</evidence>
<feature type="compositionally biased region" description="Low complexity" evidence="3">
    <location>
        <begin position="563"/>
        <end position="575"/>
    </location>
</feature>
<evidence type="ECO:0000313" key="7">
    <source>
        <dbReference type="Proteomes" id="UP000815677"/>
    </source>
</evidence>
<feature type="domain" description="Fcf2 pre-rRNA processing C-terminal" evidence="4">
    <location>
        <begin position="83"/>
        <end position="186"/>
    </location>
</feature>
<evidence type="ECO:0000259" key="4">
    <source>
        <dbReference type="Pfam" id="PF08698"/>
    </source>
</evidence>
<dbReference type="InterPro" id="IPR015158">
    <property type="entry name" value="Bud22_dom"/>
</dbReference>
<feature type="region of interest" description="Disordered" evidence="3">
    <location>
        <begin position="43"/>
        <end position="79"/>
    </location>
</feature>
<dbReference type="InterPro" id="IPR039883">
    <property type="entry name" value="Fcf2/DNTTIP2"/>
</dbReference>
<evidence type="ECO:0000256" key="2">
    <source>
        <dbReference type="ARBA" id="ARBA00023242"/>
    </source>
</evidence>
<dbReference type="Proteomes" id="UP000815677">
    <property type="component" value="Unassembled WGS sequence"/>
</dbReference>
<feature type="region of interest" description="Disordered" evidence="3">
    <location>
        <begin position="364"/>
        <end position="598"/>
    </location>
</feature>
<comment type="subcellular location">
    <subcellularLocation>
        <location evidence="1">Nucleus</location>
        <location evidence="1">Nucleolus</location>
    </subcellularLocation>
</comment>
<evidence type="ECO:0000313" key="6">
    <source>
        <dbReference type="EMBL" id="GAT60323.1"/>
    </source>
</evidence>
<organism evidence="6 7">
    <name type="scientific">Mycena chlorophos</name>
    <name type="common">Agaric fungus</name>
    <name type="synonym">Agaricus chlorophos</name>
    <dbReference type="NCBI Taxonomy" id="658473"/>
    <lineage>
        <taxon>Eukaryota</taxon>
        <taxon>Fungi</taxon>
        <taxon>Dikarya</taxon>
        <taxon>Basidiomycota</taxon>
        <taxon>Agaricomycotina</taxon>
        <taxon>Agaricomycetes</taxon>
        <taxon>Agaricomycetidae</taxon>
        <taxon>Agaricales</taxon>
        <taxon>Marasmiineae</taxon>
        <taxon>Mycenaceae</taxon>
        <taxon>Mycena</taxon>
    </lineage>
</organism>
<keyword evidence="7" id="KW-1185">Reference proteome</keyword>
<dbReference type="PANTHER" id="PTHR21686:SF12">
    <property type="entry name" value="DEOXYNUCLEOTIDYLTRANSFERASE TERMINAL-INTERACTING PROTEIN 2"/>
    <property type="match status" value="1"/>
</dbReference>
<accession>A0ABQ0MAQ9</accession>
<dbReference type="PANTHER" id="PTHR21686">
    <property type="entry name" value="DEOXYNUCLEOTIDYLTRANSFERASE TERMINAL-INTERACTING PROTEIN 2"/>
    <property type="match status" value="1"/>
</dbReference>
<feature type="domain" description="Bud22" evidence="5">
    <location>
        <begin position="245"/>
        <end position="623"/>
    </location>
</feature>
<evidence type="ECO:0000256" key="3">
    <source>
        <dbReference type="SAM" id="MobiDB-lite"/>
    </source>
</evidence>
<keyword evidence="2" id="KW-0539">Nucleus</keyword>
<proteinExistence type="predicted"/>
<name>A0ABQ0MAQ9_MYCCL</name>
<evidence type="ECO:0000259" key="5">
    <source>
        <dbReference type="Pfam" id="PF09073"/>
    </source>
</evidence>
<reference evidence="6" key="1">
    <citation type="submission" date="2014-09" db="EMBL/GenBank/DDBJ databases">
        <title>Genome sequence of the luminous mushroom Mycena chlorophos for searching fungal bioluminescence genes.</title>
        <authorList>
            <person name="Tanaka Y."/>
            <person name="Kasuga D."/>
            <person name="Oba Y."/>
            <person name="Hase S."/>
            <person name="Sato K."/>
            <person name="Oba Y."/>
            <person name="Sakakibara Y."/>
        </authorList>
    </citation>
    <scope>NUCLEOTIDE SEQUENCE</scope>
</reference>
<gene>
    <name evidence="6" type="ORF">MCHLO_16469</name>
</gene>
<feature type="region of interest" description="Disordered" evidence="3">
    <location>
        <begin position="604"/>
        <end position="623"/>
    </location>
</feature>
<sequence length="623" mass="68100">MLSLEPHSTSAPHKINGLKAAVPTPYFAFGKRKTRAPVLRDPAVDQAEQASSSFAVPAPPIPPPELGKSGKPLTKKERRTLRQQTAGSDWFDLPAPAEADLPRLYREVEALRLRNQLDPKRFYRKEEGEGKGIKGLPKYFAIGTILPSSAPFGTTSADNLTRAKRKNTLVDELVDDAEAKRYAKRKFEDLQTIRGAKGHVVSVHRVTSTVFVLTAMADMTDQPRGVKRKRPEVNPETKFGTKLFHTIKEVQQAAKKARSFETQRLVKKLKNADGDVRQKLTAELDSLKNLDPHTFAQSTLRTRLLKDSHIKSNDVVRGAIDSQLSSGSSESKSAGVDRIRNRLSSNRTFAKVLGDAVTDLRGVILPSKEGKGPTRPKEDEDEEAEDEKSGKESEDTGASADELGEREQIVEEEGWESGSVSAVAEDDGWESGSIHSDDDAEDAKVPPTKKAKATAKPTPKPPAPSKSAQTQSQFLPSLSVGYIRGGSSSEDDDIEDVEPQRKNRRGQRARQAIWEKKYGRGANHKKKEAAEAQAKLHKNANGRDARPLGKQGPVGRSGAKPWQQQPRPQNQSPSSFKPPPAPAFASKPQAAASLHPSWAAKRALKEKAAAGIVPSQAKKIVFD</sequence>
<feature type="compositionally biased region" description="Basic and acidic residues" evidence="3">
    <location>
        <begin position="368"/>
        <end position="378"/>
    </location>
</feature>
<dbReference type="InterPro" id="IPR014810">
    <property type="entry name" value="Fcf2_C"/>
</dbReference>
<dbReference type="Pfam" id="PF09073">
    <property type="entry name" value="BUD22"/>
    <property type="match status" value="1"/>
</dbReference>
<feature type="compositionally biased region" description="Low complexity" evidence="3">
    <location>
        <begin position="583"/>
        <end position="593"/>
    </location>
</feature>
<protein>
    <recommendedName>
        <fullName evidence="8">Bud22 domain-containing protein</fullName>
    </recommendedName>
</protein>